<dbReference type="OrthoDB" id="9801424at2"/>
<name>A0A4Z0D8B5_9FIRM</name>
<keyword evidence="2" id="KW-1185">Reference proteome</keyword>
<dbReference type="EMBL" id="SRIB01000003">
    <property type="protein sequence ID" value="TFZ41154.1"/>
    <property type="molecule type" value="Genomic_DNA"/>
</dbReference>
<comment type="caution">
    <text evidence="1">The sequence shown here is derived from an EMBL/GenBank/DDBJ whole genome shotgun (WGS) entry which is preliminary data.</text>
</comment>
<evidence type="ECO:0000313" key="2">
    <source>
        <dbReference type="Proteomes" id="UP000298381"/>
    </source>
</evidence>
<gene>
    <name evidence="1" type="ORF">E4100_03385</name>
</gene>
<protein>
    <submittedName>
        <fullName evidence="1">Uncharacterized protein</fullName>
    </submittedName>
</protein>
<organism evidence="1 2">
    <name type="scientific">Soehngenia longivitae</name>
    <dbReference type="NCBI Taxonomy" id="2562294"/>
    <lineage>
        <taxon>Bacteria</taxon>
        <taxon>Bacillati</taxon>
        <taxon>Bacillota</taxon>
        <taxon>Tissierellia</taxon>
        <taxon>Tissierellales</taxon>
        <taxon>Tissierellaceae</taxon>
        <taxon>Soehngenia</taxon>
    </lineage>
</organism>
<accession>A0A4Z0D8B5</accession>
<evidence type="ECO:0000313" key="1">
    <source>
        <dbReference type="EMBL" id="TFZ41154.1"/>
    </source>
</evidence>
<dbReference type="Proteomes" id="UP000298381">
    <property type="component" value="Unassembled WGS sequence"/>
</dbReference>
<proteinExistence type="predicted"/>
<dbReference type="RefSeq" id="WP_135270635.1">
    <property type="nucleotide sequence ID" value="NZ_SRIB01000003.1"/>
</dbReference>
<sequence length="381" mass="45074">MKVFLVRTELSNLDKEYSLIKFREPVDFAYLAGNLRDYIKDKCELKLIDLAVTKINLKRELLDEKPSLIVFQGYFGQESTLNELSSLSKNILPECITAIVGELYPNKDLPFIDLYFNSNPIEQFNETLLGIEVDRSLEEIKNKVENVNLQVQENINLPDRSIYSDIDKYYFLNNEGIIEIYTSFRETIYDKDLIGIKNGKLYDIKEISMQMDNVVSKGMYFKDFDLFEDALRLKSIVNLLSEKMVNKTYYAVGNWHTIKENEEIIEKFAQIGLKALIMPLEFPEDEETWITMGEVIEILNKYNVEIIIYIEKALNEEEEETLIYWLKERKQALVYLGNDALDKNKNIYKKLSLKFIQWIRWFSKVGFKETQRRRKYYKIVI</sequence>
<dbReference type="AlphaFoldDB" id="A0A4Z0D8B5"/>
<reference evidence="1 2" key="1">
    <citation type="submission" date="2019-03" db="EMBL/GenBank/DDBJ databases">
        <title>Draft genome sequence data and analysis of a Fermenting Bacterium, Soehngenia longevitae strain 1933PT, isolated from petroleum reservoir in Azerbaijan.</title>
        <authorList>
            <person name="Grouzdev D.S."/>
            <person name="Bidzhieva S.K."/>
            <person name="Sokolova D.S."/>
            <person name="Tourova T.P."/>
            <person name="Poltaraus A.B."/>
            <person name="Nazina T.N."/>
        </authorList>
    </citation>
    <scope>NUCLEOTIDE SEQUENCE [LARGE SCALE GENOMIC DNA]</scope>
    <source>
        <strain evidence="1 2">1933P</strain>
    </source>
</reference>